<feature type="domain" description="USP" evidence="6">
    <location>
        <begin position="271"/>
        <end position="641"/>
    </location>
</feature>
<feature type="region of interest" description="Disordered" evidence="5">
    <location>
        <begin position="96"/>
        <end position="119"/>
    </location>
</feature>
<dbReference type="OrthoDB" id="289038at2759"/>
<dbReference type="OMA" id="WLLEVDF"/>
<proteinExistence type="inferred from homology"/>
<dbReference type="STRING" id="1344416.A0A139A8A3"/>
<dbReference type="SUPFAM" id="SSF57850">
    <property type="entry name" value="RING/U-box"/>
    <property type="match status" value="1"/>
</dbReference>
<dbReference type="GO" id="GO:0008270">
    <property type="term" value="F:zinc ion binding"/>
    <property type="evidence" value="ECO:0007669"/>
    <property type="project" value="UniProtKB-KW"/>
</dbReference>
<dbReference type="PANTHER" id="PTHR24006">
    <property type="entry name" value="UBIQUITIN CARBOXYL-TERMINAL HYDROLASE"/>
    <property type="match status" value="1"/>
</dbReference>
<dbReference type="PROSITE" id="PS00972">
    <property type="entry name" value="USP_1"/>
    <property type="match status" value="1"/>
</dbReference>
<keyword evidence="4" id="KW-0788">Thiol protease</keyword>
<keyword evidence="8" id="KW-1185">Reference proteome</keyword>
<reference evidence="7 8" key="1">
    <citation type="journal article" date="2015" name="Genome Biol. Evol.">
        <title>Phylogenomic analyses indicate that early fungi evolved digesting cell walls of algal ancestors of land plants.</title>
        <authorList>
            <person name="Chang Y."/>
            <person name="Wang S."/>
            <person name="Sekimoto S."/>
            <person name="Aerts A.L."/>
            <person name="Choi C."/>
            <person name="Clum A."/>
            <person name="LaButti K.M."/>
            <person name="Lindquist E.A."/>
            <person name="Yee Ngan C."/>
            <person name="Ohm R.A."/>
            <person name="Salamov A.A."/>
            <person name="Grigoriev I.V."/>
            <person name="Spatafora J.W."/>
            <person name="Berbee M.L."/>
        </authorList>
    </citation>
    <scope>NUCLEOTIDE SEQUENCE [LARGE SCALE GENOMIC DNA]</scope>
    <source>
        <strain evidence="7 8">JEL478</strain>
    </source>
</reference>
<dbReference type="Pfam" id="PF02148">
    <property type="entry name" value="zf-UBP"/>
    <property type="match status" value="1"/>
</dbReference>
<sequence length="757" mass="82348">MEADVSIGSSAALGSVLRHSIPGITTHGLHPGNPPHTHSQPMHIPNRSADKSHAISQTAPPALAGCSHLEQLKRSNRWQEFSRTLEDTALEIECGEKQQQIQSGGKSGDMTEKRGVGAGGAKKARVPALCPACHASLRRPVRCVECSFLGCLKCSAQHYESSGHSYGLHPTTIALFCHPCGDFRADLDVELVCDRARVRGKAMRVAVPKIASWATSSNPAGPAGLTSAMNVDESDRITQQQFRSVSEPPRGNEGLTLRQMGGGSRCASGLRGLRNIGSTCFMNVVLQTFVHNPLLRAYFLSGAHTQERCRAARRGEVCLACEMDRLFAEFYSPYSDSGPFAPVHFLRTLWLSAQGLAGYQQQDAHEFLIAALDGVHSGCCESSPPSDATKCRCVVHQTFAGLLQSDVTCLRCGSVTTKVDSFMDISLHISRPTHSPTPSAAIRRPGQVGRPPKVMHSAPASVPPSGEETATLADCFERFTQPERLHAAYDCKRCGSKQEVTKRITVKRAPQVLCVQLKRFEHNSLIGTKIDSFVKLPVELDLRDYTTAAVKAREAKTSKTDLKSKMRTESGENEPEMEPEMEPPYVLYAVIEHFGNINSGHYRCYVKSRGQWFVFDDHAVSLVDEKYVLSVKAYLCFFTKFPLEFRYISESPTSSPLLGPSLILDLPHSFTRKRGSGRSYTDGGSSDTSQTDSGRLTPPNNGTATPRVLKIHLKPLSKDLKEGTPVGATIPAGQTLLGNDITTIPSPLPGFTPSALP</sequence>
<dbReference type="SUPFAM" id="SSF54001">
    <property type="entry name" value="Cysteine proteinases"/>
    <property type="match status" value="1"/>
</dbReference>
<dbReference type="InterPro" id="IPR050164">
    <property type="entry name" value="Peptidase_C19"/>
</dbReference>
<dbReference type="PANTHER" id="PTHR24006:SF937">
    <property type="entry name" value="UBIQUITIN CARBOXYL-TERMINAL HYDROLASE"/>
    <property type="match status" value="1"/>
</dbReference>
<dbReference type="GO" id="GO:0006508">
    <property type="term" value="P:proteolysis"/>
    <property type="evidence" value="ECO:0007669"/>
    <property type="project" value="UniProtKB-KW"/>
</dbReference>
<dbReference type="GO" id="GO:0005634">
    <property type="term" value="C:nucleus"/>
    <property type="evidence" value="ECO:0007669"/>
    <property type="project" value="TreeGrafter"/>
</dbReference>
<dbReference type="Gene3D" id="3.30.40.10">
    <property type="entry name" value="Zinc/RING finger domain, C3HC4 (zinc finger)"/>
    <property type="match status" value="1"/>
</dbReference>
<accession>A0A139A8A3</accession>
<comment type="catalytic activity">
    <reaction evidence="4">
        <text>Thiol-dependent hydrolysis of ester, thioester, amide, peptide and isopeptide bonds formed by the C-terminal Gly of ubiquitin (a 76-residue protein attached to proteins as an intracellular targeting signal).</text>
        <dbReference type="EC" id="3.4.19.12"/>
    </reaction>
</comment>
<protein>
    <recommendedName>
        <fullName evidence="4">Ubiquitin carboxyl-terminal hydrolase</fullName>
        <ecNumber evidence="4">3.4.19.12</ecNumber>
    </recommendedName>
</protein>
<feature type="region of interest" description="Disordered" evidence="5">
    <location>
        <begin position="556"/>
        <end position="579"/>
    </location>
</feature>
<dbReference type="Gene3D" id="3.90.70.10">
    <property type="entry name" value="Cysteine proteinases"/>
    <property type="match status" value="1"/>
</dbReference>
<dbReference type="EC" id="3.4.19.12" evidence="4"/>
<name>A0A139A8A3_GONPJ</name>
<dbReference type="EMBL" id="KQ965783">
    <property type="protein sequence ID" value="KXS12934.1"/>
    <property type="molecule type" value="Genomic_DNA"/>
</dbReference>
<dbReference type="PROSITE" id="PS50235">
    <property type="entry name" value="USP_3"/>
    <property type="match status" value="1"/>
</dbReference>
<evidence type="ECO:0000256" key="3">
    <source>
        <dbReference type="ARBA" id="ARBA00022833"/>
    </source>
</evidence>
<evidence type="ECO:0000256" key="1">
    <source>
        <dbReference type="ARBA" id="ARBA00022723"/>
    </source>
</evidence>
<evidence type="ECO:0000256" key="4">
    <source>
        <dbReference type="RuleBase" id="RU366025"/>
    </source>
</evidence>
<feature type="compositionally biased region" description="Basic and acidic residues" evidence="5">
    <location>
        <begin position="556"/>
        <end position="570"/>
    </location>
</feature>
<feature type="region of interest" description="Disordered" evidence="5">
    <location>
        <begin position="23"/>
        <end position="55"/>
    </location>
</feature>
<keyword evidence="4" id="KW-0645">Protease</keyword>
<dbReference type="AlphaFoldDB" id="A0A139A8A3"/>
<feature type="region of interest" description="Disordered" evidence="5">
    <location>
        <begin position="673"/>
        <end position="707"/>
    </location>
</feature>
<dbReference type="GO" id="GO:0016579">
    <property type="term" value="P:protein deubiquitination"/>
    <property type="evidence" value="ECO:0007669"/>
    <property type="project" value="InterPro"/>
</dbReference>
<feature type="region of interest" description="Disordered" evidence="5">
    <location>
        <begin position="433"/>
        <end position="466"/>
    </location>
</feature>
<dbReference type="PROSITE" id="PS00973">
    <property type="entry name" value="USP_2"/>
    <property type="match status" value="1"/>
</dbReference>
<organism evidence="7 8">
    <name type="scientific">Gonapodya prolifera (strain JEL478)</name>
    <name type="common">Monoblepharis prolifera</name>
    <dbReference type="NCBI Taxonomy" id="1344416"/>
    <lineage>
        <taxon>Eukaryota</taxon>
        <taxon>Fungi</taxon>
        <taxon>Fungi incertae sedis</taxon>
        <taxon>Chytridiomycota</taxon>
        <taxon>Chytridiomycota incertae sedis</taxon>
        <taxon>Monoblepharidomycetes</taxon>
        <taxon>Monoblepharidales</taxon>
        <taxon>Gonapodyaceae</taxon>
        <taxon>Gonapodya</taxon>
    </lineage>
</organism>
<dbReference type="Proteomes" id="UP000070544">
    <property type="component" value="Unassembled WGS sequence"/>
</dbReference>
<dbReference type="InterPro" id="IPR013083">
    <property type="entry name" value="Znf_RING/FYVE/PHD"/>
</dbReference>
<gene>
    <name evidence="7" type="ORF">M427DRAFT_387065</name>
</gene>
<feature type="compositionally biased region" description="Low complexity" evidence="5">
    <location>
        <begin position="677"/>
        <end position="695"/>
    </location>
</feature>
<dbReference type="InterPro" id="IPR028889">
    <property type="entry name" value="USP"/>
</dbReference>
<dbReference type="InterPro" id="IPR018200">
    <property type="entry name" value="USP_CS"/>
</dbReference>
<evidence type="ECO:0000313" key="8">
    <source>
        <dbReference type="Proteomes" id="UP000070544"/>
    </source>
</evidence>
<dbReference type="InterPro" id="IPR038765">
    <property type="entry name" value="Papain-like_cys_pep_sf"/>
</dbReference>
<dbReference type="Pfam" id="PF00443">
    <property type="entry name" value="UCH"/>
    <property type="match status" value="1"/>
</dbReference>
<evidence type="ECO:0000313" key="7">
    <source>
        <dbReference type="EMBL" id="KXS12934.1"/>
    </source>
</evidence>
<evidence type="ECO:0000259" key="6">
    <source>
        <dbReference type="PROSITE" id="PS50235"/>
    </source>
</evidence>
<keyword evidence="1" id="KW-0479">Metal-binding</keyword>
<comment type="similarity">
    <text evidence="4">Belongs to the peptidase C19 family.</text>
</comment>
<evidence type="ECO:0000256" key="2">
    <source>
        <dbReference type="ARBA" id="ARBA00022771"/>
    </source>
</evidence>
<keyword evidence="4" id="KW-0378">Hydrolase</keyword>
<keyword evidence="2" id="KW-0863">Zinc-finger</keyword>
<keyword evidence="4" id="KW-0833">Ubl conjugation pathway</keyword>
<dbReference type="InterPro" id="IPR001607">
    <property type="entry name" value="Znf_UBP"/>
</dbReference>
<keyword evidence="3" id="KW-0862">Zinc</keyword>
<dbReference type="GO" id="GO:0004843">
    <property type="term" value="F:cysteine-type deubiquitinase activity"/>
    <property type="evidence" value="ECO:0007669"/>
    <property type="project" value="UniProtKB-UniRule"/>
</dbReference>
<dbReference type="GO" id="GO:0005829">
    <property type="term" value="C:cytosol"/>
    <property type="evidence" value="ECO:0007669"/>
    <property type="project" value="TreeGrafter"/>
</dbReference>
<evidence type="ECO:0000256" key="5">
    <source>
        <dbReference type="SAM" id="MobiDB-lite"/>
    </source>
</evidence>
<dbReference type="InterPro" id="IPR001394">
    <property type="entry name" value="Peptidase_C19_UCH"/>
</dbReference>